<dbReference type="RefSeq" id="XP_060537630.1">
    <property type="nucleotide sequence ID" value="XM_060681647.1"/>
</dbReference>
<dbReference type="PANTHER" id="PTHR47743">
    <property type="entry name" value="KIAA1210 / KIAA1211 FAMILY MEMBER"/>
    <property type="match status" value="1"/>
</dbReference>
<evidence type="ECO:0000259" key="2">
    <source>
        <dbReference type="Pfam" id="PF15262"/>
    </source>
</evidence>
<feature type="compositionally biased region" description="Basic and acidic residues" evidence="1">
    <location>
        <begin position="884"/>
        <end position="895"/>
    </location>
</feature>
<evidence type="ECO:0000313" key="4">
    <source>
        <dbReference type="RefSeq" id="XP_060537630.1"/>
    </source>
</evidence>
<feature type="compositionally biased region" description="Basic and acidic residues" evidence="1">
    <location>
        <begin position="548"/>
        <end position="564"/>
    </location>
</feature>
<sequence>MAGFYNCLKTNKSCIAMTPSEEQPTETLDGEEAAADASSGKKKSKFQTFKDFFAKKKKSKDLPSSPEETKRKPSQDNSDGGSPPLDSILLHSPGETEFNGSTGNQALLQDDEFPSEALHDVVGDASLQENFPGKVKNFEQNFCLESPLVISSGERMDDLNAVSEDDGLPSSLLDISTIHDVLASSITQPSSPIQLCSSLSSDETDGEDNQVNISQVASGSPSKHHCSVPPGSPVSPHGQRIPVDFNTPASPLACLDTSAARHRIAMNPRKQKGFARRLTILLWSRCWRSSNFWCLMRIKEAPPKSSKKPLARGKRGKGLQSNDAFDPTLVLRLVIYNNQYMVHISGGNRELPCLLSHPVVNVNEDGTDPASPGTRISEALPSSCTTNLWEDGMSVLISDAQNLLETQLQLSSTKPSPNVPSSLIKDGERENMDNEEKKGTCDQKAQSGPEVTENSESFHLKTKAIGLHSASPSALPKSKVEKELGAEDNQIARSQRTDARANVSKPARNRQRACDRAVCGDNSPSLEADPVLGVPQLSLSALKVSSDAPKDLTHKNRHAVDKNGRGPSDMELQPSQGPGKPTDSLQGTLLEVDPDRPVLLNAAGKKPCLLPADSTVQELGSLSSGRPSTVGSTEVASKTRPPVSASGAQLGNVITEEESKATEMVKTQTKPPSAKPVRFTIAPAWQRSLSGGSSSVDNSCPRNSPTSPIKPELFEGTSPLDAASHILNTPERSDKANRNMGVPLNSSGEEVQNSESPFGVKLRRTSSLLKYQTEHHWDTPKVVPLAVPSPSSVKTETKAPNSGTNLQNLTTGVKGLVANSGIQEKNLQKTKAGEGGTKPQASKPSEQTPGVISGSASVQPTWVSVVKQKQQGFQDDGAAKGQKKREDATAKTGKEDAKVISASHLEKKTGPNQNVCLLESKVPLKSAPLAAKEGRARILPQEGPRVEKDTRLPPILPVASCSSTEPPWLSLAKKKAKAWSEMPQTVQ</sequence>
<feature type="compositionally biased region" description="Polar residues" evidence="1">
    <location>
        <begin position="839"/>
        <end position="857"/>
    </location>
</feature>
<feature type="region of interest" description="Disordered" evidence="1">
    <location>
        <begin position="15"/>
        <end position="44"/>
    </location>
</feature>
<protein>
    <submittedName>
        <fullName evidence="4">Acrosomal protein KIAA1210 homolog</fullName>
    </submittedName>
</protein>
<feature type="region of interest" description="Disordered" evidence="1">
    <location>
        <begin position="56"/>
        <end position="106"/>
    </location>
</feature>
<dbReference type="InterPro" id="IPR026713">
    <property type="entry name" value="CRACD-like"/>
</dbReference>
<feature type="compositionally biased region" description="Polar residues" evidence="1">
    <location>
        <begin position="798"/>
        <end position="808"/>
    </location>
</feature>
<feature type="region of interest" description="Disordered" evidence="1">
    <location>
        <begin position="869"/>
        <end position="895"/>
    </location>
</feature>
<proteinExistence type="predicted"/>
<keyword evidence="3" id="KW-1185">Reference proteome</keyword>
<reference evidence="4" key="1">
    <citation type="submission" date="2025-08" db="UniProtKB">
        <authorList>
            <consortium name="RefSeq"/>
        </authorList>
    </citation>
    <scope>IDENTIFICATION</scope>
    <source>
        <tissue evidence="4">Blood</tissue>
    </source>
</reference>
<evidence type="ECO:0000256" key="1">
    <source>
        <dbReference type="SAM" id="MobiDB-lite"/>
    </source>
</evidence>
<feature type="compositionally biased region" description="Polar residues" evidence="1">
    <location>
        <begin position="618"/>
        <end position="636"/>
    </location>
</feature>
<accession>A0ABM3YNF0</accession>
<feature type="region of interest" description="Disordered" evidence="1">
    <location>
        <begin position="409"/>
        <end position="455"/>
    </location>
</feature>
<dbReference type="Proteomes" id="UP001652622">
    <property type="component" value="Unplaced"/>
</dbReference>
<gene>
    <name evidence="4" type="primary">KIAA1210</name>
</gene>
<name>A0ABM3YNF0_PANGU</name>
<evidence type="ECO:0000313" key="3">
    <source>
        <dbReference type="Proteomes" id="UP001652622"/>
    </source>
</evidence>
<feature type="region of interest" description="Disordered" evidence="1">
    <location>
        <begin position="548"/>
        <end position="588"/>
    </location>
</feature>
<feature type="compositionally biased region" description="Polar residues" evidence="1">
    <location>
        <begin position="409"/>
        <end position="421"/>
    </location>
</feature>
<dbReference type="PANTHER" id="PTHR47743:SF2">
    <property type="entry name" value="ACROSOMAL PROTEIN KIAA1210"/>
    <property type="match status" value="1"/>
</dbReference>
<feature type="region of interest" description="Disordered" evidence="1">
    <location>
        <begin position="216"/>
        <end position="241"/>
    </location>
</feature>
<organism evidence="3 4">
    <name type="scientific">Pantherophis guttatus</name>
    <name type="common">Corn snake</name>
    <name type="synonym">Elaphe guttata</name>
    <dbReference type="NCBI Taxonomy" id="94885"/>
    <lineage>
        <taxon>Eukaryota</taxon>
        <taxon>Metazoa</taxon>
        <taxon>Chordata</taxon>
        <taxon>Craniata</taxon>
        <taxon>Vertebrata</taxon>
        <taxon>Euteleostomi</taxon>
        <taxon>Lepidosauria</taxon>
        <taxon>Squamata</taxon>
        <taxon>Bifurcata</taxon>
        <taxon>Unidentata</taxon>
        <taxon>Episquamata</taxon>
        <taxon>Toxicofera</taxon>
        <taxon>Serpentes</taxon>
        <taxon>Colubroidea</taxon>
        <taxon>Colubridae</taxon>
        <taxon>Colubrinae</taxon>
        <taxon>Pantherophis</taxon>
    </lineage>
</organism>
<feature type="compositionally biased region" description="Polar residues" evidence="1">
    <location>
        <begin position="696"/>
        <end position="707"/>
    </location>
</feature>
<feature type="domain" description="DUF4592" evidence="2">
    <location>
        <begin position="147"/>
        <end position="273"/>
    </location>
</feature>
<feature type="region of interest" description="Disordered" evidence="1">
    <location>
        <begin position="467"/>
        <end position="516"/>
    </location>
</feature>
<feature type="region of interest" description="Disordered" evidence="1">
    <location>
        <begin position="820"/>
        <end position="857"/>
    </location>
</feature>
<feature type="compositionally biased region" description="Basic and acidic residues" evidence="1">
    <location>
        <begin position="425"/>
        <end position="441"/>
    </location>
</feature>
<feature type="region of interest" description="Disordered" evidence="1">
    <location>
        <begin position="618"/>
        <end position="709"/>
    </location>
</feature>
<dbReference type="GeneID" id="117670604"/>
<dbReference type="InterPro" id="IPR028030">
    <property type="entry name" value="DUF4592"/>
</dbReference>
<feature type="region of interest" description="Disordered" evidence="1">
    <location>
        <begin position="789"/>
        <end position="808"/>
    </location>
</feature>
<dbReference type="Pfam" id="PF15262">
    <property type="entry name" value="DUF4592"/>
    <property type="match status" value="1"/>
</dbReference>